<dbReference type="AlphaFoldDB" id="A0A9P0ACG7"/>
<dbReference type="GO" id="GO:0019843">
    <property type="term" value="F:rRNA binding"/>
    <property type="evidence" value="ECO:0007669"/>
    <property type="project" value="InterPro"/>
</dbReference>
<evidence type="ECO:0000313" key="4">
    <source>
        <dbReference type="EMBL" id="CAH0389655.1"/>
    </source>
</evidence>
<dbReference type="GO" id="GO:1990904">
    <property type="term" value="C:ribonucleoprotein complex"/>
    <property type="evidence" value="ECO:0007669"/>
    <property type="project" value="UniProtKB-KW"/>
</dbReference>
<comment type="similarity">
    <text evidence="1">Belongs to the bacterial ribosomal protein bL20 family.</text>
</comment>
<proteinExistence type="inferred from homology"/>
<dbReference type="GO" id="GO:0006412">
    <property type="term" value="P:translation"/>
    <property type="evidence" value="ECO:0007669"/>
    <property type="project" value="InterPro"/>
</dbReference>
<dbReference type="Pfam" id="PF00453">
    <property type="entry name" value="Ribosomal_L20"/>
    <property type="match status" value="1"/>
</dbReference>
<dbReference type="GO" id="GO:0003735">
    <property type="term" value="F:structural constituent of ribosome"/>
    <property type="evidence" value="ECO:0007669"/>
    <property type="project" value="InterPro"/>
</dbReference>
<evidence type="ECO:0000313" key="5">
    <source>
        <dbReference type="Proteomes" id="UP001152759"/>
    </source>
</evidence>
<reference evidence="4" key="1">
    <citation type="submission" date="2021-12" db="EMBL/GenBank/DDBJ databases">
        <authorList>
            <person name="King R."/>
        </authorList>
    </citation>
    <scope>NUCLEOTIDE SEQUENCE</scope>
</reference>
<organism evidence="4 5">
    <name type="scientific">Bemisia tabaci</name>
    <name type="common">Sweetpotato whitefly</name>
    <name type="synonym">Aleurodes tabaci</name>
    <dbReference type="NCBI Taxonomy" id="7038"/>
    <lineage>
        <taxon>Eukaryota</taxon>
        <taxon>Metazoa</taxon>
        <taxon>Ecdysozoa</taxon>
        <taxon>Arthropoda</taxon>
        <taxon>Hexapoda</taxon>
        <taxon>Insecta</taxon>
        <taxon>Pterygota</taxon>
        <taxon>Neoptera</taxon>
        <taxon>Paraneoptera</taxon>
        <taxon>Hemiptera</taxon>
        <taxon>Sternorrhyncha</taxon>
        <taxon>Aleyrodoidea</taxon>
        <taxon>Aleyrodidae</taxon>
        <taxon>Aleyrodinae</taxon>
        <taxon>Bemisia</taxon>
    </lineage>
</organism>
<evidence type="ECO:0000256" key="3">
    <source>
        <dbReference type="ARBA" id="ARBA00023274"/>
    </source>
</evidence>
<protein>
    <recommendedName>
        <fullName evidence="6">Ribosomal protein L20</fullName>
    </recommendedName>
</protein>
<gene>
    <name evidence="4" type="ORF">BEMITA_LOCUS8463</name>
</gene>
<dbReference type="KEGG" id="btab:109038467"/>
<dbReference type="PRINTS" id="PR00062">
    <property type="entry name" value="RIBOSOMALL20"/>
</dbReference>
<keyword evidence="5" id="KW-1185">Reference proteome</keyword>
<dbReference type="InterPro" id="IPR035566">
    <property type="entry name" value="Ribosomal_protein_bL20_C"/>
</dbReference>
<sequence length="150" mass="17367">MVFPGMALLQRAKGPDSFWKKRRLFRLTAHFRGRNRNVWTLVLRNVKRALVRATKGRIERKKDMHDLRVTRITAAVEEHGFTQPLFADGLNRSRVYLDTKVLADLSIWEPRTFKALTHLAWSKTFKDRVEGVDEQGTPPANVAIKDLKDS</sequence>
<accession>A0A9P0ACG7</accession>
<dbReference type="Gene3D" id="6.10.160.10">
    <property type="match status" value="1"/>
</dbReference>
<dbReference type="SUPFAM" id="SSF74731">
    <property type="entry name" value="Ribosomal protein L20"/>
    <property type="match status" value="1"/>
</dbReference>
<dbReference type="PANTHER" id="PTHR10986">
    <property type="entry name" value="39S RIBOSOMAL PROTEIN L20"/>
    <property type="match status" value="1"/>
</dbReference>
<evidence type="ECO:0008006" key="6">
    <source>
        <dbReference type="Google" id="ProtNLM"/>
    </source>
</evidence>
<evidence type="ECO:0000256" key="2">
    <source>
        <dbReference type="ARBA" id="ARBA00022980"/>
    </source>
</evidence>
<dbReference type="GO" id="GO:0005840">
    <property type="term" value="C:ribosome"/>
    <property type="evidence" value="ECO:0007669"/>
    <property type="project" value="UniProtKB-KW"/>
</dbReference>
<keyword evidence="2" id="KW-0689">Ribosomal protein</keyword>
<dbReference type="InterPro" id="IPR005813">
    <property type="entry name" value="Ribosomal_bL20"/>
</dbReference>
<name>A0A9P0ACG7_BEMTA</name>
<dbReference type="EMBL" id="OU963866">
    <property type="protein sequence ID" value="CAH0389655.1"/>
    <property type="molecule type" value="Genomic_DNA"/>
</dbReference>
<dbReference type="Proteomes" id="UP001152759">
    <property type="component" value="Chromosome 5"/>
</dbReference>
<dbReference type="Gene3D" id="1.10.1900.20">
    <property type="entry name" value="Ribosomal protein L20"/>
    <property type="match status" value="1"/>
</dbReference>
<evidence type="ECO:0000256" key="1">
    <source>
        <dbReference type="ARBA" id="ARBA00007698"/>
    </source>
</evidence>
<keyword evidence="3" id="KW-0687">Ribonucleoprotein</keyword>